<evidence type="ECO:0000313" key="3">
    <source>
        <dbReference type="Proteomes" id="UP000422569"/>
    </source>
</evidence>
<keyword evidence="1" id="KW-0472">Membrane</keyword>
<geneLocation type="plasmid" evidence="2">
    <name>unnamed2</name>
</geneLocation>
<keyword evidence="3" id="KW-1185">Reference proteome</keyword>
<evidence type="ECO:0000256" key="1">
    <source>
        <dbReference type="SAM" id="Phobius"/>
    </source>
</evidence>
<sequence length="142" mass="15398">MKIWMLVIGSFVLTLTAARLALVNSAESPLRWWFFWVGIAAATAGSTGVFFSGIGQIFRHLLRLAIAGILLWALEKAGLSNSRLARLLQWAGLTHDPNGDRGVVPDFSRKQEMLMLTGWLAVSIGAAFIFASRSGLRSGAIP</sequence>
<dbReference type="AlphaFoldDB" id="A0A6B8MBI6"/>
<gene>
    <name evidence="2" type="ORF">F7D14_21215</name>
</gene>
<keyword evidence="1" id="KW-1133">Transmembrane helix</keyword>
<proteinExistence type="predicted"/>
<feature type="transmembrane region" description="Helical" evidence="1">
    <location>
        <begin position="113"/>
        <end position="131"/>
    </location>
</feature>
<protein>
    <submittedName>
        <fullName evidence="2">Uncharacterized protein</fullName>
    </submittedName>
</protein>
<dbReference type="EMBL" id="CP044333">
    <property type="protein sequence ID" value="QGN00102.1"/>
    <property type="molecule type" value="Genomic_DNA"/>
</dbReference>
<evidence type="ECO:0000313" key="2">
    <source>
        <dbReference type="EMBL" id="QGN00102.1"/>
    </source>
</evidence>
<dbReference type="Proteomes" id="UP000422569">
    <property type="component" value="Plasmid unnamed2"/>
</dbReference>
<dbReference type="RefSeq" id="WP_016921364.1">
    <property type="nucleotide sequence ID" value="NZ_CP044333.1"/>
</dbReference>
<organism evidence="2 3">
    <name type="scientific">Methylocystis parvus</name>
    <dbReference type="NCBI Taxonomy" id="134"/>
    <lineage>
        <taxon>Bacteria</taxon>
        <taxon>Pseudomonadati</taxon>
        <taxon>Pseudomonadota</taxon>
        <taxon>Alphaproteobacteria</taxon>
        <taxon>Hyphomicrobiales</taxon>
        <taxon>Methylocystaceae</taxon>
        <taxon>Methylocystis</taxon>
    </lineage>
</organism>
<feature type="transmembrane region" description="Helical" evidence="1">
    <location>
        <begin position="35"/>
        <end position="54"/>
    </location>
</feature>
<accession>A0A6B8MBI6</accession>
<keyword evidence="1" id="KW-0812">Transmembrane</keyword>
<reference evidence="2 3" key="1">
    <citation type="submission" date="2019-09" db="EMBL/GenBank/DDBJ databases">
        <title>Isolation and complete genome sequencing of Methylocystis species.</title>
        <authorList>
            <person name="Rumah B.L."/>
            <person name="Stead C.E."/>
            <person name="Stevens B.C."/>
            <person name="Minton N.P."/>
            <person name="Grosse-Honebrink A."/>
            <person name="Zhang Y."/>
        </authorList>
    </citation>
    <scope>NUCLEOTIDE SEQUENCE [LARGE SCALE GENOMIC DNA]</scope>
    <source>
        <strain evidence="2 3">BRCS2</strain>
        <plasmid evidence="2 3">unnamed2</plasmid>
    </source>
</reference>
<dbReference type="GeneID" id="42570988"/>
<name>A0A6B8MBI6_9HYPH</name>
<keyword evidence="2" id="KW-0614">Plasmid</keyword>
<dbReference type="KEGG" id="mpar:F7D14_21215"/>